<keyword evidence="6 7" id="KW-0472">Membrane</keyword>
<evidence type="ECO:0000259" key="8">
    <source>
        <dbReference type="PROSITE" id="PS50850"/>
    </source>
</evidence>
<dbReference type="PANTHER" id="PTHR23513">
    <property type="entry name" value="INTEGRAL MEMBRANE EFFLUX PROTEIN-RELATED"/>
    <property type="match status" value="1"/>
</dbReference>
<evidence type="ECO:0000256" key="3">
    <source>
        <dbReference type="ARBA" id="ARBA00022475"/>
    </source>
</evidence>
<evidence type="ECO:0000256" key="7">
    <source>
        <dbReference type="SAM" id="Phobius"/>
    </source>
</evidence>
<dbReference type="RefSeq" id="WP_150905491.1">
    <property type="nucleotide sequence ID" value="NZ_VTWT01000012.1"/>
</dbReference>
<comment type="subcellular location">
    <subcellularLocation>
        <location evidence="1">Cell membrane</location>
        <topology evidence="1">Multi-pass membrane protein</topology>
    </subcellularLocation>
</comment>
<dbReference type="Pfam" id="PF05977">
    <property type="entry name" value="MFS_3"/>
    <property type="match status" value="1"/>
</dbReference>
<feature type="transmembrane region" description="Helical" evidence="7">
    <location>
        <begin position="224"/>
        <end position="257"/>
    </location>
</feature>
<protein>
    <submittedName>
        <fullName evidence="9">MFS transporter</fullName>
    </submittedName>
</protein>
<organism evidence="9 10">
    <name type="scientific">Adhaeribacter soli</name>
    <dbReference type="NCBI Taxonomy" id="2607655"/>
    <lineage>
        <taxon>Bacteria</taxon>
        <taxon>Pseudomonadati</taxon>
        <taxon>Bacteroidota</taxon>
        <taxon>Cytophagia</taxon>
        <taxon>Cytophagales</taxon>
        <taxon>Hymenobacteraceae</taxon>
        <taxon>Adhaeribacter</taxon>
    </lineage>
</organism>
<keyword evidence="2" id="KW-0813">Transport</keyword>
<dbReference type="SUPFAM" id="SSF103473">
    <property type="entry name" value="MFS general substrate transporter"/>
    <property type="match status" value="1"/>
</dbReference>
<dbReference type="InterPro" id="IPR036259">
    <property type="entry name" value="MFS_trans_sf"/>
</dbReference>
<dbReference type="EMBL" id="VTWT01000012">
    <property type="protein sequence ID" value="KAA9325396.1"/>
    <property type="molecule type" value="Genomic_DNA"/>
</dbReference>
<proteinExistence type="predicted"/>
<evidence type="ECO:0000256" key="2">
    <source>
        <dbReference type="ARBA" id="ARBA00022448"/>
    </source>
</evidence>
<dbReference type="CDD" id="cd06173">
    <property type="entry name" value="MFS_MefA_like"/>
    <property type="match status" value="1"/>
</dbReference>
<keyword evidence="10" id="KW-1185">Reference proteome</keyword>
<feature type="transmembrane region" description="Helical" evidence="7">
    <location>
        <begin position="269"/>
        <end position="288"/>
    </location>
</feature>
<dbReference type="AlphaFoldDB" id="A0A5N1IJT5"/>
<feature type="transmembrane region" description="Helical" evidence="7">
    <location>
        <begin position="52"/>
        <end position="73"/>
    </location>
</feature>
<evidence type="ECO:0000256" key="1">
    <source>
        <dbReference type="ARBA" id="ARBA00004651"/>
    </source>
</evidence>
<dbReference type="PROSITE" id="PS50850">
    <property type="entry name" value="MFS"/>
    <property type="match status" value="1"/>
</dbReference>
<dbReference type="PANTHER" id="PTHR23513:SF9">
    <property type="entry name" value="ENTEROBACTIN EXPORTER ENTS"/>
    <property type="match status" value="1"/>
</dbReference>
<feature type="transmembrane region" description="Helical" evidence="7">
    <location>
        <begin position="111"/>
        <end position="133"/>
    </location>
</feature>
<feature type="transmembrane region" description="Helical" evidence="7">
    <location>
        <begin position="25"/>
        <end position="46"/>
    </location>
</feature>
<gene>
    <name evidence="9" type="ORF">F0P94_17570</name>
</gene>
<dbReference type="Proteomes" id="UP000326570">
    <property type="component" value="Unassembled WGS sequence"/>
</dbReference>
<feature type="transmembrane region" description="Helical" evidence="7">
    <location>
        <begin position="85"/>
        <end position="105"/>
    </location>
</feature>
<feature type="transmembrane region" description="Helical" evidence="7">
    <location>
        <begin position="382"/>
        <end position="405"/>
    </location>
</feature>
<evidence type="ECO:0000313" key="9">
    <source>
        <dbReference type="EMBL" id="KAA9325396.1"/>
    </source>
</evidence>
<sequence length="415" mass="44476">MEPSFVEKHDPYAALKVPEFRLYVAARWCITIALQIQAVVVGWQIYQITKDPLSLGLIGLAEAIPSIIVALYAGYIADNYNRKMIIISTISVLVFCSAALLFFTLDAGKTILAIGVLPIYLVIFLSGIARGFLGPANFSFMPQLLPHRRYYANAITWSSTTWQAASVAGPAIGGLLFGFLGITAAYAVDVALTVLALGFYLLIKAKPLPETSEKLSMKESLLSGIKFVFGNQLILGAISLDLFAVLFGGAVALLPIFASDILQTGPQGLGFLRAAPAIGSVLMALYLAHRPINVNAGKKMLLCVAGFGVCIILFGISRNFWFSLAMLALSGMFDSISVIIRSTLIHTFTPEYMKGRVSAVNNIFVGSSNEIGSFESGAVARLMGVVPSVVFGGCMTILVVGITALKAKKLRNLQM</sequence>
<reference evidence="9 10" key="1">
    <citation type="submission" date="2019-09" db="EMBL/GenBank/DDBJ databases">
        <title>Genome sequence of Adhaeribacter sp. M2.</title>
        <authorList>
            <person name="Srinivasan S."/>
        </authorList>
    </citation>
    <scope>NUCLEOTIDE SEQUENCE [LARGE SCALE GENOMIC DNA]</scope>
    <source>
        <strain evidence="9 10">M2</strain>
    </source>
</reference>
<evidence type="ECO:0000256" key="5">
    <source>
        <dbReference type="ARBA" id="ARBA00022989"/>
    </source>
</evidence>
<feature type="domain" description="Major facilitator superfamily (MFS) profile" evidence="8">
    <location>
        <begin position="1"/>
        <end position="411"/>
    </location>
</feature>
<dbReference type="GO" id="GO:0022857">
    <property type="term" value="F:transmembrane transporter activity"/>
    <property type="evidence" value="ECO:0007669"/>
    <property type="project" value="InterPro"/>
</dbReference>
<keyword evidence="3" id="KW-1003">Cell membrane</keyword>
<comment type="caution">
    <text evidence="9">The sequence shown here is derived from an EMBL/GenBank/DDBJ whole genome shotgun (WGS) entry which is preliminary data.</text>
</comment>
<evidence type="ECO:0000313" key="10">
    <source>
        <dbReference type="Proteomes" id="UP000326570"/>
    </source>
</evidence>
<name>A0A5N1IJT5_9BACT</name>
<accession>A0A5N1IJT5</accession>
<evidence type="ECO:0000256" key="4">
    <source>
        <dbReference type="ARBA" id="ARBA00022692"/>
    </source>
</evidence>
<dbReference type="GO" id="GO:0005886">
    <property type="term" value="C:plasma membrane"/>
    <property type="evidence" value="ECO:0007669"/>
    <property type="project" value="UniProtKB-SubCell"/>
</dbReference>
<feature type="transmembrane region" description="Helical" evidence="7">
    <location>
        <begin position="183"/>
        <end position="203"/>
    </location>
</feature>
<keyword evidence="5 7" id="KW-1133">Transmembrane helix</keyword>
<dbReference type="InterPro" id="IPR010290">
    <property type="entry name" value="TM_effector"/>
</dbReference>
<dbReference type="InterPro" id="IPR020846">
    <property type="entry name" value="MFS_dom"/>
</dbReference>
<feature type="transmembrane region" description="Helical" evidence="7">
    <location>
        <begin position="300"/>
        <end position="321"/>
    </location>
</feature>
<dbReference type="Gene3D" id="1.20.1250.20">
    <property type="entry name" value="MFS general substrate transporter like domains"/>
    <property type="match status" value="1"/>
</dbReference>
<keyword evidence="4 7" id="KW-0812">Transmembrane</keyword>
<evidence type="ECO:0000256" key="6">
    <source>
        <dbReference type="ARBA" id="ARBA00023136"/>
    </source>
</evidence>